<gene>
    <name evidence="18" type="ORF">WH47_11439</name>
</gene>
<dbReference type="InterPro" id="IPR031358">
    <property type="entry name" value="Stealth_CR1"/>
</dbReference>
<keyword evidence="11" id="KW-0443">Lipid metabolism</keyword>
<organism evidence="18 19">
    <name type="scientific">Habropoda laboriosa</name>
    <dbReference type="NCBI Taxonomy" id="597456"/>
    <lineage>
        <taxon>Eukaryota</taxon>
        <taxon>Metazoa</taxon>
        <taxon>Ecdysozoa</taxon>
        <taxon>Arthropoda</taxon>
        <taxon>Hexapoda</taxon>
        <taxon>Insecta</taxon>
        <taxon>Pterygota</taxon>
        <taxon>Neoptera</taxon>
        <taxon>Endopterygota</taxon>
        <taxon>Hymenoptera</taxon>
        <taxon>Apocrita</taxon>
        <taxon>Aculeata</taxon>
        <taxon>Apoidea</taxon>
        <taxon>Anthophila</taxon>
        <taxon>Apidae</taxon>
        <taxon>Habropoda</taxon>
    </lineage>
</organism>
<dbReference type="Pfam" id="PF17101">
    <property type="entry name" value="Stealth_CR1"/>
    <property type="match status" value="1"/>
</dbReference>
<comment type="subcellular location">
    <subcellularLocation>
        <location evidence="1">Membrane</location>
        <topology evidence="1">Multi-pass membrane protein</topology>
    </subcellularLocation>
</comment>
<dbReference type="Pfam" id="PF07993">
    <property type="entry name" value="NAD_binding_4"/>
    <property type="match status" value="1"/>
</dbReference>
<keyword evidence="6" id="KW-0808">Transferase</keyword>
<dbReference type="GO" id="GO:0102965">
    <property type="term" value="F:alcohol-forming long-chain fatty acyl-CoA reductase activity"/>
    <property type="evidence" value="ECO:0007669"/>
    <property type="project" value="UniProtKB-EC"/>
</dbReference>
<dbReference type="Gene3D" id="3.40.50.720">
    <property type="entry name" value="NAD(P)-binding Rossmann-like Domain"/>
    <property type="match status" value="1"/>
</dbReference>
<keyword evidence="8" id="KW-0677">Repeat</keyword>
<comment type="similarity">
    <text evidence="3">Belongs to the stealth family.</text>
</comment>
<dbReference type="FunFam" id="3.40.50.720:FF:000143">
    <property type="entry name" value="Fatty acyl-CoA reductase"/>
    <property type="match status" value="1"/>
</dbReference>
<evidence type="ECO:0000256" key="16">
    <source>
        <dbReference type="SAM" id="Phobius"/>
    </source>
</evidence>
<evidence type="ECO:0000313" key="18">
    <source>
        <dbReference type="EMBL" id="KOC67691.1"/>
    </source>
</evidence>
<evidence type="ECO:0000256" key="6">
    <source>
        <dbReference type="ARBA" id="ARBA00022679"/>
    </source>
</evidence>
<evidence type="ECO:0000256" key="2">
    <source>
        <dbReference type="ARBA" id="ARBA00005928"/>
    </source>
</evidence>
<dbReference type="InterPro" id="IPR031357">
    <property type="entry name" value="Stealth_CR3"/>
</dbReference>
<evidence type="ECO:0000256" key="4">
    <source>
        <dbReference type="ARBA" id="ARBA00012868"/>
    </source>
</evidence>
<keyword evidence="7 16" id="KW-0812">Transmembrane</keyword>
<keyword evidence="19" id="KW-1185">Reference proteome</keyword>
<evidence type="ECO:0000256" key="3">
    <source>
        <dbReference type="ARBA" id="ARBA00007583"/>
    </source>
</evidence>
<evidence type="ECO:0000256" key="15">
    <source>
        <dbReference type="ARBA" id="ARBA00052530"/>
    </source>
</evidence>
<evidence type="ECO:0000259" key="17">
    <source>
        <dbReference type="PROSITE" id="PS50258"/>
    </source>
</evidence>
<dbReference type="Gene3D" id="3.30.300.320">
    <property type="match status" value="1"/>
</dbReference>
<dbReference type="PROSITE" id="PS50258">
    <property type="entry name" value="LNR"/>
    <property type="match status" value="1"/>
</dbReference>
<keyword evidence="5" id="KW-0444">Lipid biosynthesis</keyword>
<comment type="similarity">
    <text evidence="2">Belongs to the fatty acyl-CoA reductase family.</text>
</comment>
<feature type="transmembrane region" description="Helical" evidence="16">
    <location>
        <begin position="1119"/>
        <end position="1138"/>
    </location>
</feature>
<protein>
    <recommendedName>
        <fullName evidence="4">alcohol-forming fatty acyl-CoA reductase (NADPH)</fullName>
        <ecNumber evidence="4">1.2.1.84</ecNumber>
    </recommendedName>
</protein>
<evidence type="ECO:0000256" key="5">
    <source>
        <dbReference type="ARBA" id="ARBA00022516"/>
    </source>
</evidence>
<dbReference type="Pfam" id="PF17102">
    <property type="entry name" value="Stealth_CR3"/>
    <property type="match status" value="1"/>
</dbReference>
<evidence type="ECO:0000256" key="7">
    <source>
        <dbReference type="ARBA" id="ARBA00022692"/>
    </source>
</evidence>
<name>A0A0L7RAB4_9HYME</name>
<evidence type="ECO:0000256" key="10">
    <source>
        <dbReference type="ARBA" id="ARBA00022989"/>
    </source>
</evidence>
<proteinExistence type="inferred from homology"/>
<dbReference type="GO" id="GO:0046835">
    <property type="term" value="P:carbohydrate phosphorylation"/>
    <property type="evidence" value="ECO:0007669"/>
    <property type="project" value="TreeGrafter"/>
</dbReference>
<dbReference type="Proteomes" id="UP000053825">
    <property type="component" value="Unassembled WGS sequence"/>
</dbReference>
<dbReference type="GO" id="GO:0016256">
    <property type="term" value="P:N-glycan processing to lysosome"/>
    <property type="evidence" value="ECO:0007669"/>
    <property type="project" value="TreeGrafter"/>
</dbReference>
<dbReference type="STRING" id="597456.A0A0L7RAB4"/>
<reference evidence="18 19" key="1">
    <citation type="submission" date="2015-07" db="EMBL/GenBank/DDBJ databases">
        <title>The genome of Habropoda laboriosa.</title>
        <authorList>
            <person name="Pan H."/>
            <person name="Kapheim K."/>
        </authorList>
    </citation>
    <scope>NUCLEOTIDE SEQUENCE [LARGE SCALE GENOMIC DNA]</scope>
    <source>
        <strain evidence="18">0110345459</strain>
    </source>
</reference>
<dbReference type="CDD" id="cd09071">
    <property type="entry name" value="FAR_C"/>
    <property type="match status" value="1"/>
</dbReference>
<evidence type="ECO:0000256" key="8">
    <source>
        <dbReference type="ARBA" id="ARBA00022737"/>
    </source>
</evidence>
<evidence type="ECO:0000256" key="13">
    <source>
        <dbReference type="ARBA" id="ARBA00023157"/>
    </source>
</evidence>
<keyword evidence="10 16" id="KW-1133">Transmembrane helix</keyword>
<dbReference type="SUPFAM" id="SSF51735">
    <property type="entry name" value="NAD(P)-binding Rossmann-fold domains"/>
    <property type="match status" value="1"/>
</dbReference>
<dbReference type="EC" id="1.2.1.84" evidence="4"/>
<evidence type="ECO:0000256" key="1">
    <source>
        <dbReference type="ARBA" id="ARBA00004141"/>
    </source>
</evidence>
<evidence type="ECO:0000256" key="12">
    <source>
        <dbReference type="ARBA" id="ARBA00023136"/>
    </source>
</evidence>
<comment type="catalytic activity">
    <reaction evidence="15">
        <text>a long-chain fatty acyl-CoA + 2 NADPH + 2 H(+) = a long-chain primary fatty alcohol + 2 NADP(+) + CoA</text>
        <dbReference type="Rhea" id="RHEA:52716"/>
        <dbReference type="ChEBI" id="CHEBI:15378"/>
        <dbReference type="ChEBI" id="CHEBI:57287"/>
        <dbReference type="ChEBI" id="CHEBI:57783"/>
        <dbReference type="ChEBI" id="CHEBI:58349"/>
        <dbReference type="ChEBI" id="CHEBI:77396"/>
        <dbReference type="ChEBI" id="CHEBI:83139"/>
        <dbReference type="EC" id="1.2.1.84"/>
    </reaction>
</comment>
<feature type="domain" description="LNR" evidence="17">
    <location>
        <begin position="690"/>
        <end position="726"/>
    </location>
</feature>
<keyword evidence="12 16" id="KW-0472">Membrane</keyword>
<dbReference type="InterPro" id="IPR031356">
    <property type="entry name" value="Stealth_CR4"/>
</dbReference>
<dbReference type="Pfam" id="PF00066">
    <property type="entry name" value="Notch"/>
    <property type="match status" value="1"/>
</dbReference>
<dbReference type="CDD" id="cd05236">
    <property type="entry name" value="FAR-N_SDR_e"/>
    <property type="match status" value="1"/>
</dbReference>
<dbReference type="PANTHER" id="PTHR24045:SF0">
    <property type="entry name" value="N-ACETYLGLUCOSAMINE-1-PHOSPHOTRANSFERASE SUBUNITS ALPHA_BETA"/>
    <property type="match status" value="1"/>
</dbReference>
<evidence type="ECO:0000256" key="14">
    <source>
        <dbReference type="ARBA" id="ARBA00023180"/>
    </source>
</evidence>
<dbReference type="GO" id="GO:0016020">
    <property type="term" value="C:membrane"/>
    <property type="evidence" value="ECO:0007669"/>
    <property type="project" value="UniProtKB-SubCell"/>
</dbReference>
<keyword evidence="13" id="KW-1015">Disulfide bond</keyword>
<sequence>MGTTSADTYINGNSIEAFFAETVILITGATGFLGKALLEKLLRSCPHVATIFILIRPKQGQTIEQRFKKLLENSVFDGVKATSPTAFDKVHPVKGDVSLPNLGLSPEDRNMLTQRVNIVFHSAATVKFNEPLKVAVNLNTRGTDRVIDLCKNIKNLISIIHVSTAYSNANRQDIHEAIYTTKVKPSTVIDMCESLDEETLNVLENKILENHPNTYTFTKNLAEQIVLTKAKDLPIAIVRPSIVCAAVRDPFPGWVDNLCGITGSITEIGRGVVRTVLCDSNLKLDLVPIDYVVDTIICATWHSTMQHNNTIKIYNCTSNANPLRWGTLNELINKYAIASPSTYVMWYPGCTFRTNKLIHNFMSAALHIFPAFVGDFVLKLVGSKPQMMKSIKRVERMMDTARFFTTHEWNFRRSNMNDLTKKVKVLKDCDNFNVDMQHLKWDTYVQDYMSGIKKYVLNENPEASSNARSRLLITPLIKRKICIKMQILNLNFEFLNFEFKNAMFQIWITWSKEKYEAVFHSFNDNILGVSFQKKLCQHVPIDVVYTWVNGSDPAFLKDLEEHVPIMDVNTAASRFSDKDELRYSLRSLEMYAPWVRHVYIVTNGQIPSWLDMDNPRVTLVTHEDIFLNKSDLPTFSSPAIENHIHRIPGISDKFLYFNDDVMLGAEVWPEDFITQAGGQKVYLAWWVPDCSDVCPWAWVGDGSCDPACNTTLCEFDGGDCDSTPVPTDSEALEDEVDYPHNFLQDPHEDTNYGLKFLHILRNKSISTMWSDGETFTQQTWPNETTDSKLNNSNITERRMQLKRYLNDNIISLPLINSTIKINNKPSHIDQWKLRTRQLDTYAESLLYVNRIYNKAYGFERRRVPAHMPHLIDKWITADMQKKFESEFKKTSSHKVRNSEDMQFAFSYFYFLTSEKRIVPIEEIFDTFDTDKSRTWSDREIRTLLSRLYPLPLDYSLVVEFENAITNCSNHVKLAEVLNAPPGERYLDSSLPIVSKELIAKCESVSRNIASKFGEEKLYPHEIIKAGKSEIFEMLTSNVSLTVQLLDEIRRDPKKFICLNDDMNPLRRSENEIVRALLNDFYRSLYPLRSTFELPLQYRNLFTHRHELFEWRANRAKARNLLLCLILLLLVTTFYHLFYHQMRRLFRMRALPTLLV</sequence>
<keyword evidence="14" id="KW-0325">Glycoprotein</keyword>
<dbReference type="GO" id="GO:0003976">
    <property type="term" value="F:UDP-N-acetylglucosamine-lysosomal-enzyme N-acetylglucosaminephosphotransferase activity"/>
    <property type="evidence" value="ECO:0007669"/>
    <property type="project" value="TreeGrafter"/>
</dbReference>
<evidence type="ECO:0000256" key="9">
    <source>
        <dbReference type="ARBA" id="ARBA00022857"/>
    </source>
</evidence>
<dbReference type="GO" id="GO:0005794">
    <property type="term" value="C:Golgi apparatus"/>
    <property type="evidence" value="ECO:0007669"/>
    <property type="project" value="TreeGrafter"/>
</dbReference>
<dbReference type="SMART" id="SM00004">
    <property type="entry name" value="NL"/>
    <property type="match status" value="1"/>
</dbReference>
<dbReference type="OrthoDB" id="263283at2759"/>
<dbReference type="InterPro" id="IPR047141">
    <property type="entry name" value="Stealth"/>
</dbReference>
<accession>A0A0L7RAB4</accession>
<dbReference type="GO" id="GO:0006629">
    <property type="term" value="P:lipid metabolic process"/>
    <property type="evidence" value="ECO:0007669"/>
    <property type="project" value="UniProtKB-KW"/>
</dbReference>
<dbReference type="InterPro" id="IPR036291">
    <property type="entry name" value="NAD(P)-bd_dom_sf"/>
</dbReference>
<dbReference type="AlphaFoldDB" id="A0A0L7RAB4"/>
<dbReference type="InterPro" id="IPR000800">
    <property type="entry name" value="Notch_dom"/>
</dbReference>
<keyword evidence="9" id="KW-0521">NADP</keyword>
<evidence type="ECO:0000256" key="11">
    <source>
        <dbReference type="ARBA" id="ARBA00023098"/>
    </source>
</evidence>
<dbReference type="Pfam" id="PF17103">
    <property type="entry name" value="Stealth_CR4"/>
    <property type="match status" value="1"/>
</dbReference>
<dbReference type="Pfam" id="PF11380">
    <property type="entry name" value="Stealth_CR2"/>
    <property type="match status" value="1"/>
</dbReference>
<dbReference type="InterPro" id="IPR033640">
    <property type="entry name" value="FAR_C"/>
</dbReference>
<evidence type="ECO:0000313" key="19">
    <source>
        <dbReference type="Proteomes" id="UP000053825"/>
    </source>
</evidence>
<dbReference type="InterPro" id="IPR013120">
    <property type="entry name" value="FAR_NAD-bd"/>
</dbReference>
<dbReference type="Pfam" id="PF03015">
    <property type="entry name" value="Sterile"/>
    <property type="match status" value="1"/>
</dbReference>
<dbReference type="PANTHER" id="PTHR24045">
    <property type="match status" value="1"/>
</dbReference>
<dbReference type="InterPro" id="IPR021520">
    <property type="entry name" value="Stealth_CR2"/>
</dbReference>
<dbReference type="EMBL" id="KQ414620">
    <property type="protein sequence ID" value="KOC67691.1"/>
    <property type="molecule type" value="Genomic_DNA"/>
</dbReference>